<reference evidence="1 2" key="1">
    <citation type="journal article" date="2012" name="Stand. Genomic Sci.">
        <title>Complete genome sequence of Terriglobus saanensis type strain SP1PR4(T), an Acidobacteria from tundra soil.</title>
        <authorList>
            <person name="Rawat S.R."/>
            <person name="Mannisto M.K."/>
            <person name="Starovoytov V."/>
            <person name="Goodwin L."/>
            <person name="Nolan M."/>
            <person name="Hauser L."/>
            <person name="Land M."/>
            <person name="Davenport K.W."/>
            <person name="Woyke T."/>
            <person name="Haggblom M.M."/>
        </authorList>
    </citation>
    <scope>NUCLEOTIDE SEQUENCE</scope>
    <source>
        <strain evidence="2">ATCC BAA-1853 / DSM 23119 / SP1PR4</strain>
    </source>
</reference>
<protein>
    <recommendedName>
        <fullName evidence="3">DUF692 domain-containing protein</fullName>
    </recommendedName>
</protein>
<dbReference type="Proteomes" id="UP000006844">
    <property type="component" value="Chromosome"/>
</dbReference>
<dbReference type="RefSeq" id="WP_013566597.1">
    <property type="nucleotide sequence ID" value="NC_014963.1"/>
</dbReference>
<sequence length="484" mass="53078">MAFQPPRLGPGAVYQRSLDAVFRSHPDLIRVAEIEPQTLWTKSSAAGSLPRGSPGELRHLSALPQRLLTHGVGCPIGGLHCDERQAPEFRLWNEALQVPWTSEHLSIFHVRGAHGPQPCGFLMPPLQTEVQVQLAATNIVRRTTALGLPFAFETGVNYFAPRHCEMPDGEFFTAVAEAADCGILLDLANLMANERNGRATVRDVVRSLPPERIWEVHLAGLEFAHGHWLDAHAGGIDEDVIAIAAEVVASLPNLGALVFEISPDRLANFGEKGFLREMEKLHRLWEKNRTVPAAKASPQTLWVSSSSPSPESWEKLIAARMLPTDDQSHDGIDRSYLQPSDERSFSLYTCLAASFRTGAIAELLEHSTRLLLLGLGETALRALMDRYVADTPPVAFPTDEVLSFRRYLQTHPVPVPGLEDVLNFESTLVEAAVDNATLRVELSRDIDALLGDIAMGRLPEPSSDCPGAVLEIGVDPAPFVRMLH</sequence>
<dbReference type="InterPro" id="IPR007801">
    <property type="entry name" value="MbnB/TglH/ChrH"/>
</dbReference>
<accession>E8UY54</accession>
<dbReference type="Gene3D" id="3.20.20.150">
    <property type="entry name" value="Divalent-metal-dependent TIM barrel enzymes"/>
    <property type="match status" value="1"/>
</dbReference>
<dbReference type="AlphaFoldDB" id="E8UY54"/>
<organism evidence="1 2">
    <name type="scientific">Terriglobus saanensis (strain ATCC BAA-1853 / DSM 23119 / SP1PR4)</name>
    <dbReference type="NCBI Taxonomy" id="401053"/>
    <lineage>
        <taxon>Bacteria</taxon>
        <taxon>Pseudomonadati</taxon>
        <taxon>Acidobacteriota</taxon>
        <taxon>Terriglobia</taxon>
        <taxon>Terriglobales</taxon>
        <taxon>Acidobacteriaceae</taxon>
        <taxon>Terriglobus</taxon>
    </lineage>
</organism>
<dbReference type="KEGG" id="tsa:AciPR4_0022"/>
<evidence type="ECO:0000313" key="2">
    <source>
        <dbReference type="Proteomes" id="UP000006844"/>
    </source>
</evidence>
<name>E8UY54_TERSS</name>
<dbReference type="PANTHER" id="PTHR42194">
    <property type="entry name" value="UPF0276 PROTEIN HI_1600"/>
    <property type="match status" value="1"/>
</dbReference>
<gene>
    <name evidence="1" type="ordered locus">AciPR4_0022</name>
</gene>
<dbReference type="EMBL" id="CP002467">
    <property type="protein sequence ID" value="ADV80864.1"/>
    <property type="molecule type" value="Genomic_DNA"/>
</dbReference>
<evidence type="ECO:0000313" key="1">
    <source>
        <dbReference type="EMBL" id="ADV80864.1"/>
    </source>
</evidence>
<keyword evidence="2" id="KW-1185">Reference proteome</keyword>
<dbReference type="PANTHER" id="PTHR42194:SF1">
    <property type="entry name" value="UPF0276 PROTEIN HI_1600"/>
    <property type="match status" value="1"/>
</dbReference>
<evidence type="ECO:0008006" key="3">
    <source>
        <dbReference type="Google" id="ProtNLM"/>
    </source>
</evidence>
<proteinExistence type="predicted"/>
<dbReference type="eggNOG" id="COG3220">
    <property type="taxonomic scope" value="Bacteria"/>
</dbReference>
<dbReference type="HOGENOM" id="CLU_568510_0_0_0"/>
<dbReference type="STRING" id="401053.AciPR4_0022"/>
<dbReference type="Pfam" id="PF05114">
    <property type="entry name" value="MbnB_TglH_ChrH"/>
    <property type="match status" value="1"/>
</dbReference>
<dbReference type="OrthoDB" id="9763101at2"/>